<sequence>MNAKNKSGKPEWVDPDDAPELTDAFFEAATVRNGETVVRRGRPTNPHRKQQVTLRLDADVLDAFKRQGAGWQTRINEALKASLSH</sequence>
<reference evidence="2" key="1">
    <citation type="journal article" date="2019" name="Int. J. Syst. Evol. Microbiol.">
        <title>The Global Catalogue of Microorganisms (GCM) 10K type strain sequencing project: providing services to taxonomists for standard genome sequencing and annotation.</title>
        <authorList>
            <consortium name="The Broad Institute Genomics Platform"/>
            <consortium name="The Broad Institute Genome Sequencing Center for Infectious Disease"/>
            <person name="Wu L."/>
            <person name="Ma J."/>
        </authorList>
    </citation>
    <scope>NUCLEOTIDE SEQUENCE [LARGE SCALE GENOMIC DNA]</scope>
    <source>
        <strain evidence="2">NBRC 3266</strain>
    </source>
</reference>
<evidence type="ECO:0000313" key="2">
    <source>
        <dbReference type="Proteomes" id="UP001156629"/>
    </source>
</evidence>
<gene>
    <name evidence="1" type="ORF">GCM10007870_27940</name>
</gene>
<dbReference type="Proteomes" id="UP001156629">
    <property type="component" value="Unassembled WGS sequence"/>
</dbReference>
<comment type="caution">
    <text evidence="1">The sequence shown here is derived from an EMBL/GenBank/DDBJ whole genome shotgun (WGS) entry which is preliminary data.</text>
</comment>
<keyword evidence="2" id="KW-1185">Reference proteome</keyword>
<protein>
    <recommendedName>
        <fullName evidence="3">Antitoxin</fullName>
    </recommendedName>
</protein>
<accession>A0ABQ5WW43</accession>
<proteinExistence type="predicted"/>
<dbReference type="RefSeq" id="WP_099286670.1">
    <property type="nucleotide sequence ID" value="NZ_BEWP01000006.1"/>
</dbReference>
<dbReference type="EMBL" id="BSNV01000049">
    <property type="protein sequence ID" value="GLQ67209.1"/>
    <property type="molecule type" value="Genomic_DNA"/>
</dbReference>
<evidence type="ECO:0000313" key="1">
    <source>
        <dbReference type="EMBL" id="GLQ67209.1"/>
    </source>
</evidence>
<dbReference type="Pfam" id="PF14384">
    <property type="entry name" value="BrnA_antitoxin"/>
    <property type="match status" value="1"/>
</dbReference>
<organism evidence="1 2">
    <name type="scientific">Gluconobacter kondonii</name>
    <dbReference type="NCBI Taxonomy" id="941463"/>
    <lineage>
        <taxon>Bacteria</taxon>
        <taxon>Pseudomonadati</taxon>
        <taxon>Pseudomonadota</taxon>
        <taxon>Alphaproteobacteria</taxon>
        <taxon>Acetobacterales</taxon>
        <taxon>Acetobacteraceae</taxon>
        <taxon>Gluconobacter</taxon>
    </lineage>
</organism>
<dbReference type="GeneID" id="76194798"/>
<dbReference type="InterPro" id="IPR025528">
    <property type="entry name" value="BrnA_antitoxin"/>
</dbReference>
<name>A0ABQ5WW43_9PROT</name>
<evidence type="ECO:0008006" key="3">
    <source>
        <dbReference type="Google" id="ProtNLM"/>
    </source>
</evidence>